<name>F7NK29_9FIRM</name>
<protein>
    <submittedName>
        <fullName evidence="4">Multimeric flavodoxin WrbA-like protein</fullName>
    </submittedName>
</protein>
<dbReference type="Proteomes" id="UP000003240">
    <property type="component" value="Unassembled WGS sequence"/>
</dbReference>
<evidence type="ECO:0000256" key="1">
    <source>
        <dbReference type="ARBA" id="ARBA00022630"/>
    </source>
</evidence>
<dbReference type="AlphaFoldDB" id="F7NK29"/>
<dbReference type="PANTHER" id="PTHR43278">
    <property type="entry name" value="NAD(P)H-DEPENDENT FMN-CONTAINING OXIDOREDUCTASE YWQN-RELATED"/>
    <property type="match status" value="1"/>
</dbReference>
<accession>F7NK29</accession>
<dbReference type="RefSeq" id="WP_004096022.1">
    <property type="nucleotide sequence ID" value="NZ_AFGF01000107.1"/>
</dbReference>
<dbReference type="GO" id="GO:0016491">
    <property type="term" value="F:oxidoreductase activity"/>
    <property type="evidence" value="ECO:0007669"/>
    <property type="project" value="InterPro"/>
</dbReference>
<dbReference type="InterPro" id="IPR029039">
    <property type="entry name" value="Flavoprotein-like_sf"/>
</dbReference>
<comment type="caution">
    <text evidence="4">The sequence shown here is derived from an EMBL/GenBank/DDBJ whole genome shotgun (WGS) entry which is preliminary data.</text>
</comment>
<dbReference type="eggNOG" id="COG0655">
    <property type="taxonomic scope" value="Bacteria"/>
</dbReference>
<dbReference type="InterPro" id="IPR051796">
    <property type="entry name" value="ISF_SsuE-like"/>
</dbReference>
<gene>
    <name evidence="4" type="ORF">ALO_12211</name>
</gene>
<keyword evidence="1" id="KW-0285">Flavoprotein</keyword>
<dbReference type="Gene3D" id="3.40.50.360">
    <property type="match status" value="1"/>
</dbReference>
<dbReference type="SUPFAM" id="SSF52218">
    <property type="entry name" value="Flavoproteins"/>
    <property type="match status" value="1"/>
</dbReference>
<dbReference type="EMBL" id="AFGF01000107">
    <property type="protein sequence ID" value="EGO63470.1"/>
    <property type="molecule type" value="Genomic_DNA"/>
</dbReference>
<evidence type="ECO:0000256" key="2">
    <source>
        <dbReference type="ARBA" id="ARBA00022643"/>
    </source>
</evidence>
<dbReference type="Pfam" id="PF03358">
    <property type="entry name" value="FMN_red"/>
    <property type="match status" value="1"/>
</dbReference>
<dbReference type="PANTHER" id="PTHR43278:SF2">
    <property type="entry name" value="IRON-SULFUR FLAVOPROTEIN"/>
    <property type="match status" value="1"/>
</dbReference>
<evidence type="ECO:0000313" key="4">
    <source>
        <dbReference type="EMBL" id="EGO63470.1"/>
    </source>
</evidence>
<dbReference type="STRING" id="1009370.ALO_12211"/>
<dbReference type="InterPro" id="IPR005025">
    <property type="entry name" value="FMN_Rdtase-like_dom"/>
</dbReference>
<dbReference type="OrthoDB" id="9805976at2"/>
<reference evidence="4 5" key="1">
    <citation type="journal article" date="2011" name="EMBO J.">
        <title>Structural diversity of bacterial flagellar motors.</title>
        <authorList>
            <person name="Chen S."/>
            <person name="Beeby M."/>
            <person name="Murphy G.E."/>
            <person name="Leadbetter J.R."/>
            <person name="Hendrixson D.R."/>
            <person name="Briegel A."/>
            <person name="Li Z."/>
            <person name="Shi J."/>
            <person name="Tocheva E.I."/>
            <person name="Muller A."/>
            <person name="Dobro M.J."/>
            <person name="Jensen G.J."/>
        </authorList>
    </citation>
    <scope>NUCLEOTIDE SEQUENCE [LARGE SCALE GENOMIC DNA]</scope>
    <source>
        <strain evidence="4 5">DSM 6540</strain>
    </source>
</reference>
<sequence length="284" mass="30930">MKALALVASPRKLGNSEILAKEMLASLPAAERRMIRLTDLRIEQCRACYACLPAEKDCVIKDDMTFLLREIRWADAVIISSACYFLGPHTSIKTIGDRLISVLQEGSRYAGKKCATVLTYGVPGWEGYGREAVRNFAGFLHLDVVGSLTVQAANPGTAIKPAILEEARKLAERLIPGQAGVTPRPDCCCPACGSSLLQLKPTGDIRCVMCNCTGRITAADAGIALRFVPSGHPRFSAAGMAEHGRLLEGIKDDYIASRKELSVVRKNYQQHDSWWIKPDAGINE</sequence>
<evidence type="ECO:0000259" key="3">
    <source>
        <dbReference type="Pfam" id="PF03358"/>
    </source>
</evidence>
<keyword evidence="2" id="KW-0288">FMN</keyword>
<feature type="domain" description="NADPH-dependent FMN reductase-like" evidence="3">
    <location>
        <begin position="1"/>
        <end position="149"/>
    </location>
</feature>
<evidence type="ECO:0000313" key="5">
    <source>
        <dbReference type="Proteomes" id="UP000003240"/>
    </source>
</evidence>
<keyword evidence="5" id="KW-1185">Reference proteome</keyword>
<organism evidence="4 5">
    <name type="scientific">Acetonema longum DSM 6540</name>
    <dbReference type="NCBI Taxonomy" id="1009370"/>
    <lineage>
        <taxon>Bacteria</taxon>
        <taxon>Bacillati</taxon>
        <taxon>Bacillota</taxon>
        <taxon>Negativicutes</taxon>
        <taxon>Acetonemataceae</taxon>
        <taxon>Acetonema</taxon>
    </lineage>
</organism>
<proteinExistence type="predicted"/>